<comment type="similarity">
    <text evidence="2">Belongs to the DNA polymerase alpha subunit B family.</text>
</comment>
<evidence type="ECO:0000256" key="1">
    <source>
        <dbReference type="ARBA" id="ARBA00004123"/>
    </source>
</evidence>
<organism evidence="8 9">
    <name type="scientific">Plasmodium falciparum Vietnam Oak-Knoll</name>
    <name type="common">FVO</name>
    <dbReference type="NCBI Taxonomy" id="1036723"/>
    <lineage>
        <taxon>Eukaryota</taxon>
        <taxon>Sar</taxon>
        <taxon>Alveolata</taxon>
        <taxon>Apicomplexa</taxon>
        <taxon>Aconoidasida</taxon>
        <taxon>Haemosporida</taxon>
        <taxon>Plasmodiidae</taxon>
        <taxon>Plasmodium</taxon>
        <taxon>Plasmodium (Laverania)</taxon>
    </lineage>
</organism>
<dbReference type="EMBL" id="KI925153">
    <property type="protein sequence ID" value="ETW15823.1"/>
    <property type="molecule type" value="Genomic_DNA"/>
</dbReference>
<proteinExistence type="inferred from homology"/>
<dbReference type="AlphaFoldDB" id="A0A024UYI7"/>
<dbReference type="GO" id="GO:0005658">
    <property type="term" value="C:alpha DNA polymerase:primase complex"/>
    <property type="evidence" value="ECO:0007669"/>
    <property type="project" value="TreeGrafter"/>
</dbReference>
<accession>A0A024UYI7</accession>
<dbReference type="Pfam" id="PF04042">
    <property type="entry name" value="DNA_pol_E_B"/>
    <property type="match status" value="1"/>
</dbReference>
<dbReference type="Proteomes" id="UP000030690">
    <property type="component" value="Unassembled WGS sequence"/>
</dbReference>
<dbReference type="PANTHER" id="PTHR23061:SF12">
    <property type="entry name" value="DNA POLYMERASE ALPHA SUBUNIT B"/>
    <property type="match status" value="1"/>
</dbReference>
<evidence type="ECO:0000313" key="8">
    <source>
        <dbReference type="EMBL" id="ETW15823.1"/>
    </source>
</evidence>
<name>A0A024UYI7_PLAFA</name>
<feature type="domain" description="DNA polymerase alpha subunit B OB" evidence="7">
    <location>
        <begin position="123"/>
        <end position="215"/>
    </location>
</feature>
<dbReference type="InterPro" id="IPR016722">
    <property type="entry name" value="DNA_pol_alpha_bsu"/>
</dbReference>
<evidence type="ECO:0000256" key="4">
    <source>
        <dbReference type="ARBA" id="ARBA00022705"/>
    </source>
</evidence>
<dbReference type="InterPro" id="IPR007185">
    <property type="entry name" value="DNA_pol_a/d/e_bsu"/>
</dbReference>
<dbReference type="OrthoDB" id="336885at2759"/>
<dbReference type="SMR" id="A0A024UYI7"/>
<dbReference type="PIRSF" id="PIRSF018300">
    <property type="entry name" value="DNA_pol_alph_2"/>
    <property type="match status" value="1"/>
</dbReference>
<dbReference type="Pfam" id="PF22062">
    <property type="entry name" value="OB_DPOA2"/>
    <property type="match status" value="1"/>
</dbReference>
<dbReference type="GO" id="GO:0003677">
    <property type="term" value="F:DNA binding"/>
    <property type="evidence" value="ECO:0007669"/>
    <property type="project" value="InterPro"/>
</dbReference>
<dbReference type="Gene3D" id="3.60.21.60">
    <property type="match status" value="1"/>
</dbReference>
<comment type="subcellular location">
    <subcellularLocation>
        <location evidence="1">Nucleus</location>
    </subcellularLocation>
</comment>
<evidence type="ECO:0000256" key="2">
    <source>
        <dbReference type="ARBA" id="ARBA00007299"/>
    </source>
</evidence>
<reference evidence="8 9" key="1">
    <citation type="submission" date="2013-02" db="EMBL/GenBank/DDBJ databases">
        <title>The Genome Annotation of Plasmodium falciparum Vietnam Oak-Knoll (FVO).</title>
        <authorList>
            <consortium name="The Broad Institute Genome Sequencing Platform"/>
            <consortium name="The Broad Institute Genome Sequencing Center for Infectious Disease"/>
            <person name="Neafsey D."/>
            <person name="Hoffman S."/>
            <person name="Volkman S."/>
            <person name="Rosenthal P."/>
            <person name="Walker B."/>
            <person name="Young S.K."/>
            <person name="Zeng Q."/>
            <person name="Gargeya S."/>
            <person name="Fitzgerald M."/>
            <person name="Haas B."/>
            <person name="Abouelleil A."/>
            <person name="Allen A.W."/>
            <person name="Alvarado L."/>
            <person name="Arachchi H.M."/>
            <person name="Berlin A.M."/>
            <person name="Chapman S.B."/>
            <person name="Gainer-Dewar J."/>
            <person name="Goldberg J."/>
            <person name="Griggs A."/>
            <person name="Gujja S."/>
            <person name="Hansen M."/>
            <person name="Howarth C."/>
            <person name="Imamovic A."/>
            <person name="Ireland A."/>
            <person name="Larimer J."/>
            <person name="McCowan C."/>
            <person name="Murphy C."/>
            <person name="Pearson M."/>
            <person name="Poon T.W."/>
            <person name="Priest M."/>
            <person name="Roberts A."/>
            <person name="Saif S."/>
            <person name="Shea T."/>
            <person name="Sisk P."/>
            <person name="Sykes S."/>
            <person name="Wortman J."/>
            <person name="Nusbaum C."/>
            <person name="Birren B."/>
        </authorList>
    </citation>
    <scope>NUCLEOTIDE SEQUENCE [LARGE SCALE GENOMIC DNA]</scope>
    <source>
        <strain evidence="9">Vietnam Oak-Knoll (FVO)</strain>
    </source>
</reference>
<feature type="domain" description="DNA polymerase alpha/delta/epsilon subunit B" evidence="6">
    <location>
        <begin position="276"/>
        <end position="476"/>
    </location>
</feature>
<dbReference type="GO" id="GO:0006270">
    <property type="term" value="P:DNA replication initiation"/>
    <property type="evidence" value="ECO:0007669"/>
    <property type="project" value="TreeGrafter"/>
</dbReference>
<sequence length="539" mass="64036">MKDIKQADVKHYLETYYTDNSIGDDLKEAFDYIERNKHKNNFHKLFEDYLEDYNKKLLKNGTLLRDHVVYEYERVKQYNSELIETEGRSCNNKYHYYINYVNSINENYKFLGLDTNVICDCINKKISLFLELFLKYSKKLNLNIEIEPILNMSDDESYIFGRIYTENEMNISESNIILEGNMKWNNGDKAQLLNLTDMRNICFFLGQILAIKGKKEINQFSIKYYVSNVYAGLPSHLKVQIDKEFVLKHFNTKEIEEDSKIHENILHLYNNENIHIMICNGYIYNDNNYSENLDNFLKVVNEKLPHVVLIFGPFLYIRNFSETIQKIGDINIIYENLFKKITKFAKNEILEKTHFFIIPSIYDSINIYPLPQPPFYYENSNINSPNVHFLSNPSYIYINELKIALTSCDIVYNLTRNLLCRPSELKLFYLFEQILRQLSLFPSYPSEYNIEITKFKNLLFQPNRLPDIFIYPSFTNEKSYIKEVHKKLFICPYSIDVNKAQPSKFFSNIYILPPNETNELSKRVILENIFISNNKTNNI</sequence>
<protein>
    <recommendedName>
        <fullName evidence="3">DNA polymerase alpha subunit B</fullName>
    </recommendedName>
</protein>
<evidence type="ECO:0000256" key="3">
    <source>
        <dbReference type="ARBA" id="ARBA00018596"/>
    </source>
</evidence>
<keyword evidence="5" id="KW-0539">Nucleus</keyword>
<evidence type="ECO:0000259" key="7">
    <source>
        <dbReference type="Pfam" id="PF22062"/>
    </source>
</evidence>
<dbReference type="PANTHER" id="PTHR23061">
    <property type="entry name" value="DNA POLYMERASE 2 ALPHA 70 KDA SUBUNIT"/>
    <property type="match status" value="1"/>
</dbReference>
<evidence type="ECO:0000313" key="9">
    <source>
        <dbReference type="Proteomes" id="UP000030690"/>
    </source>
</evidence>
<reference evidence="8 9" key="2">
    <citation type="submission" date="2013-02" db="EMBL/GenBank/DDBJ databases">
        <title>The Genome Sequence of Plasmodium falciparum Vietnam Oak-Knoll (FVO).</title>
        <authorList>
            <consortium name="The Broad Institute Genome Sequencing Platform"/>
            <consortium name="The Broad Institute Genome Sequencing Center for Infectious Disease"/>
            <person name="Neafsey D."/>
            <person name="Cheeseman I."/>
            <person name="Volkman S."/>
            <person name="Adams J."/>
            <person name="Walker B."/>
            <person name="Young S.K."/>
            <person name="Zeng Q."/>
            <person name="Gargeya S."/>
            <person name="Fitzgerald M."/>
            <person name="Haas B."/>
            <person name="Abouelleil A."/>
            <person name="Alvarado L."/>
            <person name="Arachchi H.M."/>
            <person name="Berlin A.M."/>
            <person name="Chapman S.B."/>
            <person name="Dewar J."/>
            <person name="Goldberg J."/>
            <person name="Griggs A."/>
            <person name="Gujja S."/>
            <person name="Hansen M."/>
            <person name="Howarth C."/>
            <person name="Imamovic A."/>
            <person name="Larimer J."/>
            <person name="McCowan C."/>
            <person name="Murphy C."/>
            <person name="Neiman D."/>
            <person name="Pearson M."/>
            <person name="Priest M."/>
            <person name="Roberts A."/>
            <person name="Saif S."/>
            <person name="Shea T."/>
            <person name="Sisk P."/>
            <person name="Sykes S."/>
            <person name="Wortman J."/>
            <person name="Nusbaum C."/>
            <person name="Birren B."/>
        </authorList>
    </citation>
    <scope>NUCLEOTIDE SEQUENCE [LARGE SCALE GENOMIC DNA]</scope>
    <source>
        <strain evidence="9">Vietnam Oak-Knoll (FVO)</strain>
    </source>
</reference>
<keyword evidence="4" id="KW-0235">DNA replication</keyword>
<dbReference type="InterPro" id="IPR054300">
    <property type="entry name" value="OB_DPOA2"/>
</dbReference>
<evidence type="ECO:0000256" key="5">
    <source>
        <dbReference type="ARBA" id="ARBA00023242"/>
    </source>
</evidence>
<gene>
    <name evidence="8" type="ORF">PFFVO_05274</name>
</gene>
<evidence type="ECO:0000259" key="6">
    <source>
        <dbReference type="Pfam" id="PF04042"/>
    </source>
</evidence>